<accession>E4XTJ3</accession>
<evidence type="ECO:0000313" key="2">
    <source>
        <dbReference type="EMBL" id="CBY13055.1"/>
    </source>
</evidence>
<feature type="coiled-coil region" evidence="1">
    <location>
        <begin position="44"/>
        <end position="71"/>
    </location>
</feature>
<name>E4XTJ3_OIKDI</name>
<dbReference type="Proteomes" id="UP000001307">
    <property type="component" value="Unassembled WGS sequence"/>
</dbReference>
<protein>
    <submittedName>
        <fullName evidence="2">Uncharacterized protein</fullName>
    </submittedName>
</protein>
<keyword evidence="3" id="KW-1185">Reference proteome</keyword>
<dbReference type="EMBL" id="FN653156">
    <property type="protein sequence ID" value="CBY13055.1"/>
    <property type="molecule type" value="Genomic_DNA"/>
</dbReference>
<dbReference type="OrthoDB" id="10501373at2759"/>
<reference evidence="2" key="1">
    <citation type="journal article" date="2010" name="Science">
        <title>Plasticity of animal genome architecture unmasked by rapid evolution of a pelagic tunicate.</title>
        <authorList>
            <person name="Denoeud F."/>
            <person name="Henriet S."/>
            <person name="Mungpakdee S."/>
            <person name="Aury J.M."/>
            <person name="Da Silva C."/>
            <person name="Brinkmann H."/>
            <person name="Mikhaleva J."/>
            <person name="Olsen L.C."/>
            <person name="Jubin C."/>
            <person name="Canestro C."/>
            <person name="Bouquet J.M."/>
            <person name="Danks G."/>
            <person name="Poulain J."/>
            <person name="Campsteijn C."/>
            <person name="Adamski M."/>
            <person name="Cross I."/>
            <person name="Yadetie F."/>
            <person name="Muffato M."/>
            <person name="Louis A."/>
            <person name="Butcher S."/>
            <person name="Tsagkogeorga G."/>
            <person name="Konrad A."/>
            <person name="Singh S."/>
            <person name="Jensen M.F."/>
            <person name="Cong E.H."/>
            <person name="Eikeseth-Otteraa H."/>
            <person name="Noel B."/>
            <person name="Anthouard V."/>
            <person name="Porcel B.M."/>
            <person name="Kachouri-Lafond R."/>
            <person name="Nishino A."/>
            <person name="Ugolini M."/>
            <person name="Chourrout P."/>
            <person name="Nishida H."/>
            <person name="Aasland R."/>
            <person name="Huzurbazar S."/>
            <person name="Westhof E."/>
            <person name="Delsuc F."/>
            <person name="Lehrach H."/>
            <person name="Reinhardt R."/>
            <person name="Weissenbach J."/>
            <person name="Roy S.W."/>
            <person name="Artiguenave F."/>
            <person name="Postlethwait J.H."/>
            <person name="Manak J.R."/>
            <person name="Thompson E.M."/>
            <person name="Jaillon O."/>
            <person name="Du Pasquier L."/>
            <person name="Boudinot P."/>
            <person name="Liberles D.A."/>
            <person name="Volff J.N."/>
            <person name="Philippe H."/>
            <person name="Lenhard B."/>
            <person name="Roest Crollius H."/>
            <person name="Wincker P."/>
            <person name="Chourrout D."/>
        </authorList>
    </citation>
    <scope>NUCLEOTIDE SEQUENCE [LARGE SCALE GENOMIC DNA]</scope>
</reference>
<evidence type="ECO:0000256" key="1">
    <source>
        <dbReference type="SAM" id="Coils"/>
    </source>
</evidence>
<dbReference type="AlphaFoldDB" id="E4XTJ3"/>
<organism evidence="2">
    <name type="scientific">Oikopleura dioica</name>
    <name type="common">Tunicate</name>
    <dbReference type="NCBI Taxonomy" id="34765"/>
    <lineage>
        <taxon>Eukaryota</taxon>
        <taxon>Metazoa</taxon>
        <taxon>Chordata</taxon>
        <taxon>Tunicata</taxon>
        <taxon>Appendicularia</taxon>
        <taxon>Copelata</taxon>
        <taxon>Oikopleuridae</taxon>
        <taxon>Oikopleura</taxon>
    </lineage>
</organism>
<keyword evidence="1" id="KW-0175">Coiled coil</keyword>
<sequence length="139" mass="15061">MKLGFFTLVAVAYGARTPESQLASVKEEVTEMLDAFTGFGGGKTKIAKKKKAQLEKTMDKLSETVKKCTMEEAELPADDAERSTDPCKAAGAIKRKISNVATTYIADCKPSMSDRIVSRMMSVEKVLKRIAGCGKKSSN</sequence>
<proteinExistence type="predicted"/>
<gene>
    <name evidence="2" type="ORF">GSOID_T00003799001</name>
</gene>
<evidence type="ECO:0000313" key="3">
    <source>
        <dbReference type="Proteomes" id="UP000001307"/>
    </source>
</evidence>
<dbReference type="InParanoid" id="E4XTJ3"/>